<evidence type="ECO:0000313" key="2">
    <source>
        <dbReference type="EMBL" id="MDP9889595.1"/>
    </source>
</evidence>
<sequence length="68" mass="7980">MIVFAVLNLSPNIPLPWRIVMLAAEVAFAIVYGTAAVRLSLWQRDEYWREQGREPKHPERFPNDRSQE</sequence>
<dbReference type="EMBL" id="JAUSRE010000017">
    <property type="protein sequence ID" value="MDP9889595.1"/>
    <property type="molecule type" value="Genomic_DNA"/>
</dbReference>
<protein>
    <submittedName>
        <fullName evidence="2">Uncharacterized protein</fullName>
    </submittedName>
</protein>
<keyword evidence="1" id="KW-0812">Transmembrane</keyword>
<evidence type="ECO:0000256" key="1">
    <source>
        <dbReference type="SAM" id="Phobius"/>
    </source>
</evidence>
<organism evidence="2 3">
    <name type="scientific">Pseudarthrobacter enclensis</name>
    <dbReference type="NCBI Taxonomy" id="993070"/>
    <lineage>
        <taxon>Bacteria</taxon>
        <taxon>Bacillati</taxon>
        <taxon>Actinomycetota</taxon>
        <taxon>Actinomycetes</taxon>
        <taxon>Micrococcales</taxon>
        <taxon>Micrococcaceae</taxon>
        <taxon>Pseudarthrobacter</taxon>
    </lineage>
</organism>
<dbReference type="RefSeq" id="WP_307310000.1">
    <property type="nucleotide sequence ID" value="NZ_JAUSRE010000017.1"/>
</dbReference>
<keyword evidence="3" id="KW-1185">Reference proteome</keyword>
<proteinExistence type="predicted"/>
<gene>
    <name evidence="2" type="ORF">J2X98_003206</name>
</gene>
<comment type="caution">
    <text evidence="2">The sequence shown here is derived from an EMBL/GenBank/DDBJ whole genome shotgun (WGS) entry which is preliminary data.</text>
</comment>
<reference evidence="2 3" key="1">
    <citation type="submission" date="2023-07" db="EMBL/GenBank/DDBJ databases">
        <title>Sorghum-associated microbial communities from plants grown in Nebraska, USA.</title>
        <authorList>
            <person name="Schachtman D."/>
        </authorList>
    </citation>
    <scope>NUCLEOTIDE SEQUENCE [LARGE SCALE GENOMIC DNA]</scope>
    <source>
        <strain evidence="2 3">CC222</strain>
    </source>
</reference>
<keyword evidence="1" id="KW-1133">Transmembrane helix</keyword>
<feature type="transmembrane region" description="Helical" evidence="1">
    <location>
        <begin position="20"/>
        <end position="41"/>
    </location>
</feature>
<keyword evidence="1" id="KW-0472">Membrane</keyword>
<dbReference type="Proteomes" id="UP001226577">
    <property type="component" value="Unassembled WGS sequence"/>
</dbReference>
<accession>A0ABT9RWH5</accession>
<name>A0ABT9RWH5_9MICC</name>
<evidence type="ECO:0000313" key="3">
    <source>
        <dbReference type="Proteomes" id="UP001226577"/>
    </source>
</evidence>